<accession>A0A164YGC5</accession>
<organism evidence="1 2">
    <name type="scientific">Daphnia magna</name>
    <dbReference type="NCBI Taxonomy" id="35525"/>
    <lineage>
        <taxon>Eukaryota</taxon>
        <taxon>Metazoa</taxon>
        <taxon>Ecdysozoa</taxon>
        <taxon>Arthropoda</taxon>
        <taxon>Crustacea</taxon>
        <taxon>Branchiopoda</taxon>
        <taxon>Diplostraca</taxon>
        <taxon>Cladocera</taxon>
        <taxon>Anomopoda</taxon>
        <taxon>Daphniidae</taxon>
        <taxon>Daphnia</taxon>
    </lineage>
</organism>
<gene>
    <name evidence="1" type="ORF">APZ42_019274</name>
</gene>
<name>A0A164YGC5_9CRUS</name>
<keyword evidence="2" id="KW-1185">Reference proteome</keyword>
<evidence type="ECO:0000313" key="1">
    <source>
        <dbReference type="EMBL" id="KZS15227.1"/>
    </source>
</evidence>
<dbReference type="EMBL" id="LRGB01000915">
    <property type="protein sequence ID" value="KZS15227.1"/>
    <property type="molecule type" value="Genomic_DNA"/>
</dbReference>
<sequence>MSLKNATQAISRA</sequence>
<dbReference type="Proteomes" id="UP000076858">
    <property type="component" value="Unassembled WGS sequence"/>
</dbReference>
<protein>
    <submittedName>
        <fullName evidence="1">Uncharacterized protein</fullName>
    </submittedName>
</protein>
<comment type="caution">
    <text evidence="1">The sequence shown here is derived from an EMBL/GenBank/DDBJ whole genome shotgun (WGS) entry which is preliminary data.</text>
</comment>
<evidence type="ECO:0000313" key="2">
    <source>
        <dbReference type="Proteomes" id="UP000076858"/>
    </source>
</evidence>
<reference evidence="1 2" key="1">
    <citation type="submission" date="2016-03" db="EMBL/GenBank/DDBJ databases">
        <title>EvidentialGene: Evidence-directed Construction of Genes on Genomes.</title>
        <authorList>
            <person name="Gilbert D.G."/>
            <person name="Choi J.-H."/>
            <person name="Mockaitis K."/>
            <person name="Colbourne J."/>
            <person name="Pfrender M."/>
        </authorList>
    </citation>
    <scope>NUCLEOTIDE SEQUENCE [LARGE SCALE GENOMIC DNA]</scope>
    <source>
        <strain evidence="1 2">Xinb3</strain>
        <tissue evidence="1">Complete organism</tissue>
    </source>
</reference>
<proteinExistence type="predicted"/>